<evidence type="ECO:0000259" key="1">
    <source>
        <dbReference type="PROSITE" id="PS51186"/>
    </source>
</evidence>
<protein>
    <recommendedName>
        <fullName evidence="1">N-acetyltransferase domain-containing protein</fullName>
    </recommendedName>
</protein>
<dbReference type="OrthoDB" id="6889690at2"/>
<name>A0A0P9KKV5_9PSED</name>
<dbReference type="Proteomes" id="UP000278587">
    <property type="component" value="Unassembled WGS sequence"/>
</dbReference>
<dbReference type="GO" id="GO:0016747">
    <property type="term" value="F:acyltransferase activity, transferring groups other than amino-acyl groups"/>
    <property type="evidence" value="ECO:0007669"/>
    <property type="project" value="InterPro"/>
</dbReference>
<comment type="caution">
    <text evidence="3">The sequence shown here is derived from an EMBL/GenBank/DDBJ whole genome shotgun (WGS) entry which is preliminary data.</text>
</comment>
<dbReference type="AlphaFoldDB" id="A0A0P9KKV5"/>
<dbReference type="InterPro" id="IPR016181">
    <property type="entry name" value="Acyl_CoA_acyltransferase"/>
</dbReference>
<evidence type="ECO:0000313" key="3">
    <source>
        <dbReference type="EMBL" id="RMV74681.1"/>
    </source>
</evidence>
<dbReference type="Pfam" id="PF13508">
    <property type="entry name" value="Acetyltransf_7"/>
    <property type="match status" value="1"/>
</dbReference>
<dbReference type="PROSITE" id="PS51186">
    <property type="entry name" value="GNAT"/>
    <property type="match status" value="1"/>
</dbReference>
<dbReference type="EMBL" id="RBOC01000148">
    <property type="protein sequence ID" value="RMM06883.1"/>
    <property type="molecule type" value="Genomic_DNA"/>
</dbReference>
<reference evidence="4 5" key="1">
    <citation type="submission" date="2018-08" db="EMBL/GenBank/DDBJ databases">
        <title>Recombination of ecologically and evolutionarily significant loci maintains genetic cohesion in the Pseudomonas syringae species complex.</title>
        <authorList>
            <person name="Dillon M."/>
            <person name="Thakur S."/>
            <person name="Almeida R.N.D."/>
            <person name="Weir B.S."/>
            <person name="Guttman D.S."/>
        </authorList>
    </citation>
    <scope>NUCLEOTIDE SEQUENCE [LARGE SCALE GENOMIC DNA]</scope>
    <source>
        <strain evidence="2 5">ICMP 4086</strain>
        <strain evidence="3 4">ICMP 7496</strain>
    </source>
</reference>
<evidence type="ECO:0000313" key="5">
    <source>
        <dbReference type="Proteomes" id="UP000278587"/>
    </source>
</evidence>
<evidence type="ECO:0000313" key="4">
    <source>
        <dbReference type="Proteomes" id="UP000269872"/>
    </source>
</evidence>
<evidence type="ECO:0000313" key="2">
    <source>
        <dbReference type="EMBL" id="RMM06883.1"/>
    </source>
</evidence>
<proteinExistence type="predicted"/>
<dbReference type="Proteomes" id="UP000269872">
    <property type="component" value="Unassembled WGS sequence"/>
</dbReference>
<dbReference type="SUPFAM" id="SSF55729">
    <property type="entry name" value="Acyl-CoA N-acyltransferases (Nat)"/>
    <property type="match status" value="1"/>
</dbReference>
<dbReference type="EMBL" id="RBUY01000106">
    <property type="protein sequence ID" value="RMV74681.1"/>
    <property type="molecule type" value="Genomic_DNA"/>
</dbReference>
<sequence>MRITRYHTYPPTQAEGDQVIAMVKDYVTDLSLVAVPPSNLLYEFYRWALSTEVGFYMGRIGLTASEPVELLLAFDNATPNEVVGFLLYSPVPTHLEACGVNYMAVKESCRRRGIGSELVKTLIELYPYTELTCAIKTVPFYQSLGFQVLDHHVTQVVMNTRTASCDGEMAIVNVESIYESDEANAVKQSLLQRWGMKEIKRAQKQMERHTAELCRQAEAFYLASKA</sequence>
<dbReference type="CDD" id="cd04301">
    <property type="entry name" value="NAT_SF"/>
    <property type="match status" value="1"/>
</dbReference>
<feature type="domain" description="N-acetyltransferase" evidence="1">
    <location>
        <begin position="6"/>
        <end position="163"/>
    </location>
</feature>
<organism evidence="3 4">
    <name type="scientific">Pseudomonas caricapapayae</name>
    <dbReference type="NCBI Taxonomy" id="46678"/>
    <lineage>
        <taxon>Bacteria</taxon>
        <taxon>Pseudomonadati</taxon>
        <taxon>Pseudomonadota</taxon>
        <taxon>Gammaproteobacteria</taxon>
        <taxon>Pseudomonadales</taxon>
        <taxon>Pseudomonadaceae</taxon>
        <taxon>Pseudomonas</taxon>
    </lineage>
</organism>
<dbReference type="RefSeq" id="WP_055004169.1">
    <property type="nucleotide sequence ID" value="NZ_LJPW01000005.1"/>
</dbReference>
<dbReference type="Gene3D" id="3.40.630.30">
    <property type="match status" value="1"/>
</dbReference>
<accession>A0A0P9KKV5</accession>
<gene>
    <name evidence="3" type="ORF">ALP05_200132</name>
    <name evidence="2" type="ORF">ALQ84_200262</name>
</gene>
<dbReference type="InterPro" id="IPR000182">
    <property type="entry name" value="GNAT_dom"/>
</dbReference>